<dbReference type="eggNOG" id="KOG2104">
    <property type="taxonomic scope" value="Eukaryota"/>
</dbReference>
<dbReference type="InParanoid" id="B8LZ43"/>
<keyword evidence="1 4" id="KW-0963">Cytoplasm</keyword>
<protein>
    <recommendedName>
        <fullName evidence="2">Nuclear transport factor 2</fullName>
    </recommendedName>
</protein>
<keyword evidence="4" id="KW-0813">Transport</keyword>
<comment type="function">
    <text evidence="4">Has a role in nuclear-cytoplasmic transport of proteins and mRNAs.</text>
</comment>
<dbReference type="PROSITE" id="PS50177">
    <property type="entry name" value="NTF2_DOMAIN"/>
    <property type="match status" value="1"/>
</dbReference>
<comment type="subcellular location">
    <subcellularLocation>
        <location evidence="4">Cytoplasm</location>
    </subcellularLocation>
    <subcellularLocation>
        <location evidence="4">Nucleus</location>
    </subcellularLocation>
</comment>
<dbReference type="FunFam" id="3.10.450.50:FF:000005">
    <property type="entry name" value="Nuclear transport factor 2"/>
    <property type="match status" value="1"/>
</dbReference>
<reference evidence="7" key="1">
    <citation type="journal article" date="2015" name="Genome Announc.">
        <title>Genome sequence of the AIDS-associated pathogen Penicillium marneffei (ATCC18224) and its near taxonomic relative Talaromyces stipitatus (ATCC10500).</title>
        <authorList>
            <person name="Nierman W.C."/>
            <person name="Fedorova-Abrams N.D."/>
            <person name="Andrianopoulos A."/>
        </authorList>
    </citation>
    <scope>NUCLEOTIDE SEQUENCE [LARGE SCALE GENOMIC DNA]</scope>
    <source>
        <strain evidence="7">ATCC 10500 / CBS 375.48 / QM 6759 / NRRL 1006</strain>
    </source>
</reference>
<dbReference type="InterPro" id="IPR002075">
    <property type="entry name" value="NTF2_dom"/>
</dbReference>
<evidence type="ECO:0000256" key="4">
    <source>
        <dbReference type="RuleBase" id="RU369002"/>
    </source>
</evidence>
<dbReference type="STRING" id="441959.B8LZ43"/>
<dbReference type="PhylomeDB" id="B8LZ43"/>
<dbReference type="HOGENOM" id="CLU_131642_0_0_1"/>
<dbReference type="GO" id="GO:0005737">
    <property type="term" value="C:cytoplasm"/>
    <property type="evidence" value="ECO:0007669"/>
    <property type="project" value="UniProtKB-SubCell"/>
</dbReference>
<dbReference type="AlphaFoldDB" id="B8LZ43"/>
<feature type="domain" description="NTF2" evidence="5">
    <location>
        <begin position="2"/>
        <end position="115"/>
    </location>
</feature>
<evidence type="ECO:0000313" key="6">
    <source>
        <dbReference type="EMBL" id="EED21087.1"/>
    </source>
</evidence>
<dbReference type="SUPFAM" id="SSF54427">
    <property type="entry name" value="NTF2-like"/>
    <property type="match status" value="1"/>
</dbReference>
<dbReference type="GO" id="GO:0006606">
    <property type="term" value="P:protein import into nucleus"/>
    <property type="evidence" value="ECO:0007669"/>
    <property type="project" value="UniProtKB-ARBA"/>
</dbReference>
<keyword evidence="4" id="KW-0653">Protein transport</keyword>
<evidence type="ECO:0000256" key="3">
    <source>
        <dbReference type="ARBA" id="ARBA00053082"/>
    </source>
</evidence>
<dbReference type="OMA" id="HIKFSQM"/>
<dbReference type="GeneID" id="8105198"/>
<accession>B8LZ43</accession>
<dbReference type="VEuPathDB" id="FungiDB:TSTA_083200"/>
<name>B8LZ43_TALSN</name>
<dbReference type="GO" id="GO:0005635">
    <property type="term" value="C:nuclear envelope"/>
    <property type="evidence" value="ECO:0007669"/>
    <property type="project" value="UniProtKB-ARBA"/>
</dbReference>
<evidence type="ECO:0000259" key="5">
    <source>
        <dbReference type="PROSITE" id="PS50177"/>
    </source>
</evidence>
<dbReference type="RefSeq" id="XP_002478050.1">
    <property type="nucleotide sequence ID" value="XM_002478005.1"/>
</dbReference>
<dbReference type="InterPro" id="IPR032710">
    <property type="entry name" value="NTF2-like_dom_sf"/>
</dbReference>
<sequence length="118" mass="13760">MGTREFIEFYYGTYDSDRKSLASLYRDESLLTFESASILGTNSIIEKLESLPFKKVKHEVSTFDAQPLANYCIMILVIGQFFADDEERPMNYTQAFQLMRDKNGQYFISNDIFKFVLC</sequence>
<keyword evidence="4" id="KW-0539">Nucleus</keyword>
<dbReference type="CDD" id="cd00780">
    <property type="entry name" value="NTF2"/>
    <property type="match status" value="1"/>
</dbReference>
<dbReference type="InterPro" id="IPR045875">
    <property type="entry name" value="NTF2"/>
</dbReference>
<dbReference type="Gene3D" id="3.10.450.50">
    <property type="match status" value="1"/>
</dbReference>
<keyword evidence="7" id="KW-1185">Reference proteome</keyword>
<dbReference type="EMBL" id="EQ962653">
    <property type="protein sequence ID" value="EED21087.1"/>
    <property type="molecule type" value="Genomic_DNA"/>
</dbReference>
<proteinExistence type="predicted"/>
<dbReference type="Pfam" id="PF02136">
    <property type="entry name" value="NTF2"/>
    <property type="match status" value="1"/>
</dbReference>
<gene>
    <name evidence="6" type="ORF">TSTA_083200</name>
</gene>
<dbReference type="InterPro" id="IPR018222">
    <property type="entry name" value="Nuclear_transport_factor_2_euk"/>
</dbReference>
<evidence type="ECO:0000256" key="2">
    <source>
        <dbReference type="ARBA" id="ARBA00026247"/>
    </source>
</evidence>
<evidence type="ECO:0000313" key="7">
    <source>
        <dbReference type="Proteomes" id="UP000001745"/>
    </source>
</evidence>
<comment type="function">
    <text evidence="3">Facilitates protein transport into the nucleus. Could be part of a multicomponent system of cytosolic factors that assemble at the pore complex during nuclear import.</text>
</comment>
<dbReference type="GO" id="GO:0051028">
    <property type="term" value="P:mRNA transport"/>
    <property type="evidence" value="ECO:0007669"/>
    <property type="project" value="UniProtKB-UniRule"/>
</dbReference>
<organism evidence="6 7">
    <name type="scientific">Talaromyces stipitatus (strain ATCC 10500 / CBS 375.48 / QM 6759 / NRRL 1006)</name>
    <name type="common">Penicillium stipitatum</name>
    <dbReference type="NCBI Taxonomy" id="441959"/>
    <lineage>
        <taxon>Eukaryota</taxon>
        <taxon>Fungi</taxon>
        <taxon>Dikarya</taxon>
        <taxon>Ascomycota</taxon>
        <taxon>Pezizomycotina</taxon>
        <taxon>Eurotiomycetes</taxon>
        <taxon>Eurotiomycetidae</taxon>
        <taxon>Eurotiales</taxon>
        <taxon>Trichocomaceae</taxon>
        <taxon>Talaromyces</taxon>
        <taxon>Talaromyces sect. Talaromyces</taxon>
    </lineage>
</organism>
<evidence type="ECO:0000256" key="1">
    <source>
        <dbReference type="ARBA" id="ARBA00022490"/>
    </source>
</evidence>
<dbReference type="OrthoDB" id="6507044at2759"/>
<dbReference type="Proteomes" id="UP000001745">
    <property type="component" value="Unassembled WGS sequence"/>
</dbReference>
<dbReference type="PANTHER" id="PTHR12612">
    <property type="entry name" value="NUCLEAR TRANSPORT FACTOR 2"/>
    <property type="match status" value="1"/>
</dbReference>